<organism evidence="1 2">
    <name type="scientific">Trichophyton rubrum (strain ATCC MYA-4607 / CBS 118892)</name>
    <name type="common">Athlete's foot fungus</name>
    <dbReference type="NCBI Taxonomy" id="559305"/>
    <lineage>
        <taxon>Eukaryota</taxon>
        <taxon>Fungi</taxon>
        <taxon>Dikarya</taxon>
        <taxon>Ascomycota</taxon>
        <taxon>Pezizomycotina</taxon>
        <taxon>Eurotiomycetes</taxon>
        <taxon>Eurotiomycetidae</taxon>
        <taxon>Onygenales</taxon>
        <taxon>Arthrodermataceae</taxon>
        <taxon>Trichophyton</taxon>
    </lineage>
</organism>
<dbReference type="RefSeq" id="XP_047605616.1">
    <property type="nucleotide sequence ID" value="XM_047750873.1"/>
</dbReference>
<keyword evidence="2" id="KW-1185">Reference proteome</keyword>
<evidence type="ECO:0000313" key="1">
    <source>
        <dbReference type="EMBL" id="KFL60821.1"/>
    </source>
</evidence>
<accession>A0A080WF24</accession>
<proteinExistence type="predicted"/>
<dbReference type="VEuPathDB" id="FungiDB:TERG_11821"/>
<dbReference type="EMBL" id="GG700649">
    <property type="protein sequence ID" value="KFL60821.1"/>
    <property type="molecule type" value="Genomic_DNA"/>
</dbReference>
<dbReference type="Proteomes" id="UP000008864">
    <property type="component" value="Unassembled WGS sequence"/>
</dbReference>
<dbReference type="GeneID" id="71777185"/>
<protein>
    <submittedName>
        <fullName evidence="1">Uncharacterized protein</fullName>
    </submittedName>
</protein>
<gene>
    <name evidence="1" type="ORF">TERG_11821</name>
</gene>
<reference evidence="2" key="1">
    <citation type="journal article" date="2012" name="MBio">
        <title>Comparative genome analysis of Trichophyton rubrum and related dermatophytes reveals candidate genes involved in infection.</title>
        <authorList>
            <person name="Martinez D.A."/>
            <person name="Oliver B.G."/>
            <person name="Graeser Y."/>
            <person name="Goldberg J.M."/>
            <person name="Li W."/>
            <person name="Martinez-Rossi N.M."/>
            <person name="Monod M."/>
            <person name="Shelest E."/>
            <person name="Barton R.C."/>
            <person name="Birch E."/>
            <person name="Brakhage A.A."/>
            <person name="Chen Z."/>
            <person name="Gurr S.J."/>
            <person name="Heiman D."/>
            <person name="Heitman J."/>
            <person name="Kosti I."/>
            <person name="Rossi A."/>
            <person name="Saif S."/>
            <person name="Samalova M."/>
            <person name="Saunders C.W."/>
            <person name="Shea T."/>
            <person name="Summerbell R.C."/>
            <person name="Xu J."/>
            <person name="Young S."/>
            <person name="Zeng Q."/>
            <person name="Birren B.W."/>
            <person name="Cuomo C.A."/>
            <person name="White T.C."/>
        </authorList>
    </citation>
    <scope>NUCLEOTIDE SEQUENCE [LARGE SCALE GENOMIC DNA]</scope>
    <source>
        <strain evidence="2">ATCC MYA-4607 / CBS 118892</strain>
    </source>
</reference>
<sequence length="161" mass="17960">MLINKPAPIFQHNKHVAACKPVDTNCKCLQRIEETLSARNSRCLCVASCAALVEGIRTTHRPCYVRFGETESEDGKRRRDASRELRSPSAAVYHALQLRFYVAWGDLAAAWSVVYQSQSTSDSTTTSARGGLKLVTNWRQRRDKSVDANFQPPSTPFSPST</sequence>
<evidence type="ECO:0000313" key="2">
    <source>
        <dbReference type="Proteomes" id="UP000008864"/>
    </source>
</evidence>
<dbReference type="HOGENOM" id="CLU_1644931_0_0_1"/>
<dbReference type="AlphaFoldDB" id="A0A080WF24"/>
<dbReference type="InParanoid" id="A0A080WF24"/>
<name>A0A080WF24_TRIRC</name>